<sequence length="341" mass="39740">MNSIENIIKDTVLKGTNASIKIDDSSFFSVLIEPNNTKKLSHSLLLLITLIFCIVFIFSSFVFFINDVLFYKNTAKVNSVGSIIPEKSCNRQSVLFLYNPADLWTNTGIQLQKEDKIKISVSGGFHSDIKGLINSVQSNGMPEYKWVSFYTAKKDTTNRKYYLYNKPDAYFGSVLYQIAGEMDPEVKNEETIFQVKCNENINIRDNGTLYLSVNDIFFTDKDFKTFEKDTTYAYLSNNRYACYNDNLGEVLVVIDIEKKLESYYWRSSWYRYTEKTMYDLWDNHSIAISILLTPVYLVWSILVLLWKVRYLSIAVAVLLLFFVYKKSITKLIKRLKWEKKV</sequence>
<evidence type="ECO:0000256" key="1">
    <source>
        <dbReference type="SAM" id="Phobius"/>
    </source>
</evidence>
<comment type="caution">
    <text evidence="2">The sequence shown here is derived from an EMBL/GenBank/DDBJ whole genome shotgun (WGS) entry which is preliminary data.</text>
</comment>
<feature type="transmembrane region" description="Helical" evidence="1">
    <location>
        <begin position="285"/>
        <end position="302"/>
    </location>
</feature>
<keyword evidence="1" id="KW-1133">Transmembrane helix</keyword>
<keyword evidence="1" id="KW-0472">Membrane</keyword>
<evidence type="ECO:0000313" key="2">
    <source>
        <dbReference type="EMBL" id="KAA6338725.1"/>
    </source>
</evidence>
<keyword evidence="1" id="KW-0812">Transmembrane</keyword>
<feature type="transmembrane region" description="Helical" evidence="1">
    <location>
        <begin position="308"/>
        <end position="324"/>
    </location>
</feature>
<feature type="transmembrane region" description="Helical" evidence="1">
    <location>
        <begin position="44"/>
        <end position="65"/>
    </location>
</feature>
<dbReference type="AlphaFoldDB" id="A0A5J4RZQ8"/>
<gene>
    <name evidence="2" type="ORF">EZS27_013278</name>
</gene>
<protein>
    <submittedName>
        <fullName evidence="2">Uncharacterized protein</fullName>
    </submittedName>
</protein>
<organism evidence="2">
    <name type="scientific">termite gut metagenome</name>
    <dbReference type="NCBI Taxonomy" id="433724"/>
    <lineage>
        <taxon>unclassified sequences</taxon>
        <taxon>metagenomes</taxon>
        <taxon>organismal metagenomes</taxon>
    </lineage>
</organism>
<accession>A0A5J4RZQ8</accession>
<reference evidence="2" key="1">
    <citation type="submission" date="2019-03" db="EMBL/GenBank/DDBJ databases">
        <title>Single cell metagenomics reveals metabolic interactions within the superorganism composed of flagellate Streblomastix strix and complex community of Bacteroidetes bacteria on its surface.</title>
        <authorList>
            <person name="Treitli S.C."/>
            <person name="Kolisko M."/>
            <person name="Husnik F."/>
            <person name="Keeling P."/>
            <person name="Hampl V."/>
        </authorList>
    </citation>
    <scope>NUCLEOTIDE SEQUENCE</scope>
    <source>
        <strain evidence="2">STM</strain>
    </source>
</reference>
<proteinExistence type="predicted"/>
<name>A0A5J4RZQ8_9ZZZZ</name>
<dbReference type="Gene3D" id="2.60.120.430">
    <property type="entry name" value="Galactose-binding lectin"/>
    <property type="match status" value="1"/>
</dbReference>
<dbReference type="EMBL" id="SNRY01000592">
    <property type="protein sequence ID" value="KAA6338725.1"/>
    <property type="molecule type" value="Genomic_DNA"/>
</dbReference>